<protein>
    <recommendedName>
        <fullName evidence="3">ABM domain-containing protein</fullName>
    </recommendedName>
</protein>
<evidence type="ECO:0008006" key="3">
    <source>
        <dbReference type="Google" id="ProtNLM"/>
    </source>
</evidence>
<dbReference type="AlphaFoldDB" id="A0AAD6CXE3"/>
<evidence type="ECO:0000313" key="1">
    <source>
        <dbReference type="EMBL" id="KAJ5541852.1"/>
    </source>
</evidence>
<accession>A0AAD6CXE3</accession>
<dbReference type="PANTHER" id="PTHR42052:SF1">
    <property type="entry name" value="ABM DOMAIN-CONTAINING PROTEIN"/>
    <property type="match status" value="1"/>
</dbReference>
<name>A0AAD6CXE3_9EURO</name>
<proteinExistence type="predicted"/>
<keyword evidence="2" id="KW-1185">Reference proteome</keyword>
<gene>
    <name evidence="1" type="ORF">N7494_006928</name>
</gene>
<comment type="caution">
    <text evidence="1">The sequence shown here is derived from an EMBL/GenBank/DDBJ whole genome shotgun (WGS) entry which is preliminary data.</text>
</comment>
<dbReference type="Gene3D" id="3.30.70.100">
    <property type="match status" value="1"/>
</dbReference>
<dbReference type="EMBL" id="JAQIZZ010000005">
    <property type="protein sequence ID" value="KAJ5541852.1"/>
    <property type="molecule type" value="Genomic_DNA"/>
</dbReference>
<dbReference type="PANTHER" id="PTHR42052">
    <property type="entry name" value="ABM DOMAIN-CONTAINING PROTEIN"/>
    <property type="match status" value="1"/>
</dbReference>
<reference evidence="1 2" key="1">
    <citation type="journal article" date="2023" name="IMA Fungus">
        <title>Comparative genomic study of the Penicillium genus elucidates a diverse pangenome and 15 lateral gene transfer events.</title>
        <authorList>
            <person name="Petersen C."/>
            <person name="Sorensen T."/>
            <person name="Nielsen M.R."/>
            <person name="Sondergaard T.E."/>
            <person name="Sorensen J.L."/>
            <person name="Fitzpatrick D.A."/>
            <person name="Frisvad J.C."/>
            <person name="Nielsen K.L."/>
        </authorList>
    </citation>
    <scope>NUCLEOTIDE SEQUENCE [LARGE SCALE GENOMIC DNA]</scope>
    <source>
        <strain evidence="1 2">IBT 35679</strain>
    </source>
</reference>
<sequence length="199" mass="22997">MTISEIGLLKLKPSHSIKDPELQKKLGDIQNGLHEFTGYQFSFLQQARDPSFIYLLGQWESLQSHYQGMHGSTSWKEQVMVMSKYFDFQWMAHYDFLIQDLDLDHCALEIMRFSLTADKKREFGEEATAALRRFNSAADIRALGGWKVDENRDTEEFVVLGPWKDLLMRDEDVRASGSPYEGLKGLADVIDVQYIHKVL</sequence>
<dbReference type="Proteomes" id="UP001220324">
    <property type="component" value="Unassembled WGS sequence"/>
</dbReference>
<evidence type="ECO:0000313" key="2">
    <source>
        <dbReference type="Proteomes" id="UP001220324"/>
    </source>
</evidence>
<organism evidence="1 2">
    <name type="scientific">Penicillium frequentans</name>
    <dbReference type="NCBI Taxonomy" id="3151616"/>
    <lineage>
        <taxon>Eukaryota</taxon>
        <taxon>Fungi</taxon>
        <taxon>Dikarya</taxon>
        <taxon>Ascomycota</taxon>
        <taxon>Pezizomycotina</taxon>
        <taxon>Eurotiomycetes</taxon>
        <taxon>Eurotiomycetidae</taxon>
        <taxon>Eurotiales</taxon>
        <taxon>Aspergillaceae</taxon>
        <taxon>Penicillium</taxon>
    </lineage>
</organism>